<feature type="compositionally biased region" description="Gly residues" evidence="1">
    <location>
        <begin position="177"/>
        <end position="189"/>
    </location>
</feature>
<comment type="caution">
    <text evidence="2">The sequence shown here is derived from an EMBL/GenBank/DDBJ whole genome shotgun (WGS) entry which is preliminary data.</text>
</comment>
<dbReference type="PROSITE" id="PS51257">
    <property type="entry name" value="PROKAR_LIPOPROTEIN"/>
    <property type="match status" value="1"/>
</dbReference>
<dbReference type="Proteomes" id="UP000675880">
    <property type="component" value="Unassembled WGS sequence"/>
</dbReference>
<evidence type="ECO:0008006" key="4">
    <source>
        <dbReference type="Google" id="ProtNLM"/>
    </source>
</evidence>
<gene>
    <name evidence="2" type="ORF">NSPZN2_100491</name>
</gene>
<evidence type="ECO:0000313" key="2">
    <source>
        <dbReference type="EMBL" id="CAE6733868.1"/>
    </source>
</evidence>
<evidence type="ECO:0000313" key="3">
    <source>
        <dbReference type="Proteomes" id="UP000675880"/>
    </source>
</evidence>
<evidence type="ECO:0000256" key="1">
    <source>
        <dbReference type="SAM" id="MobiDB-lite"/>
    </source>
</evidence>
<organism evidence="2 3">
    <name type="scientific">Nitrospira defluvii</name>
    <dbReference type="NCBI Taxonomy" id="330214"/>
    <lineage>
        <taxon>Bacteria</taxon>
        <taxon>Pseudomonadati</taxon>
        <taxon>Nitrospirota</taxon>
        <taxon>Nitrospiria</taxon>
        <taxon>Nitrospirales</taxon>
        <taxon>Nitrospiraceae</taxon>
        <taxon>Nitrospira</taxon>
    </lineage>
</organism>
<dbReference type="NCBIfam" id="TIGR02747">
    <property type="entry name" value="TraV"/>
    <property type="match status" value="1"/>
</dbReference>
<accession>A0ABN7LC27</accession>
<reference evidence="2 3" key="1">
    <citation type="submission" date="2021-02" db="EMBL/GenBank/DDBJ databases">
        <authorList>
            <person name="Han P."/>
        </authorList>
    </citation>
    <scope>NUCLEOTIDE SEQUENCE [LARGE SCALE GENOMIC DNA]</scope>
    <source>
        <strain evidence="2">Candidatus Nitrospira sp. ZN2</strain>
    </source>
</reference>
<keyword evidence="3" id="KW-1185">Reference proteome</keyword>
<dbReference type="Pfam" id="PF09676">
    <property type="entry name" value="TraV"/>
    <property type="match status" value="1"/>
</dbReference>
<name>A0ABN7LC27_9BACT</name>
<feature type="region of interest" description="Disordered" evidence="1">
    <location>
        <begin position="151"/>
        <end position="245"/>
    </location>
</feature>
<dbReference type="EMBL" id="CAJNBJ010000002">
    <property type="protein sequence ID" value="CAE6733868.1"/>
    <property type="molecule type" value="Genomic_DNA"/>
</dbReference>
<protein>
    <recommendedName>
        <fullName evidence="4">Type IV conjugative transfer system protein TraV</fullName>
    </recommendedName>
</protein>
<sequence length="245" mass="26027">MKSTGRERALRMRHIGGQVGTGLMAMGLVLLSGCGYHSQFSCKGYPESASCRSVSENFDRRFEPSPPSQDLTQESHGRNPTGPREGFPPAPPVAGTIDSYLGKPVLVPADVLRVWIAPYQDSKGRLHDSAQLYVVLSEAHFVYGHRQGMRRVPRGARPGADFLPKTSRMVERASRGKTGGTGAASGTGSGPSTSQDLNLQDESRHSMAQPRVNGVPGAPSNPGPSPMNGTPASPVDSYGFGPNFP</sequence>
<feature type="region of interest" description="Disordered" evidence="1">
    <location>
        <begin position="56"/>
        <end position="94"/>
    </location>
</feature>
<proteinExistence type="predicted"/>
<dbReference type="InterPro" id="IPR014118">
    <property type="entry name" value="T4SS_TraV"/>
</dbReference>